<evidence type="ECO:0000313" key="1">
    <source>
        <dbReference type="EMBL" id="GBM42102.1"/>
    </source>
</evidence>
<organism evidence="1 2">
    <name type="scientific">Araneus ventricosus</name>
    <name type="common">Orbweaver spider</name>
    <name type="synonym">Epeira ventricosa</name>
    <dbReference type="NCBI Taxonomy" id="182803"/>
    <lineage>
        <taxon>Eukaryota</taxon>
        <taxon>Metazoa</taxon>
        <taxon>Ecdysozoa</taxon>
        <taxon>Arthropoda</taxon>
        <taxon>Chelicerata</taxon>
        <taxon>Arachnida</taxon>
        <taxon>Araneae</taxon>
        <taxon>Araneomorphae</taxon>
        <taxon>Entelegynae</taxon>
        <taxon>Araneoidea</taxon>
        <taxon>Araneidae</taxon>
        <taxon>Araneus</taxon>
    </lineage>
</organism>
<evidence type="ECO:0000313" key="2">
    <source>
        <dbReference type="Proteomes" id="UP000499080"/>
    </source>
</evidence>
<dbReference type="Proteomes" id="UP000499080">
    <property type="component" value="Unassembled WGS sequence"/>
</dbReference>
<accession>A0A4Y2FKT4</accession>
<proteinExistence type="predicted"/>
<dbReference type="EMBL" id="BGPR01000986">
    <property type="protein sequence ID" value="GBM42102.1"/>
    <property type="molecule type" value="Genomic_DNA"/>
</dbReference>
<keyword evidence="2" id="KW-1185">Reference proteome</keyword>
<sequence>MSSLPMECPNGLHHRRTGLTRYGAQLANKNLINNYFKFLFKFLTKDLRVKKNHLESSFSDYRVFLDGFSPKFDRNLEFSRFDTIPNFIRPARSVFSVMASTKHNSNSFFFRTRGDLTVKICRNLEIKFFVDYNAFALCAGPYWGQSVLSNRLKAGPASSNKLVQCQSENQVDFLSFFFHHHLFRIARFSLLQPNFATFMRALLFYCTCRVFKIISSRICAMPKVPWGVSFTTFMSDARKVRLLITVRFLTGYGERVSLQPQHPQGPLHKHRFVSA</sequence>
<reference evidence="1 2" key="1">
    <citation type="journal article" date="2019" name="Sci. Rep.">
        <title>Orb-weaving spider Araneus ventricosus genome elucidates the spidroin gene catalogue.</title>
        <authorList>
            <person name="Kono N."/>
            <person name="Nakamura H."/>
            <person name="Ohtoshi R."/>
            <person name="Moran D.A.P."/>
            <person name="Shinohara A."/>
            <person name="Yoshida Y."/>
            <person name="Fujiwara M."/>
            <person name="Mori M."/>
            <person name="Tomita M."/>
            <person name="Arakawa K."/>
        </authorList>
    </citation>
    <scope>NUCLEOTIDE SEQUENCE [LARGE SCALE GENOMIC DNA]</scope>
</reference>
<gene>
    <name evidence="1" type="ORF">AVEN_260265_1</name>
</gene>
<dbReference type="AlphaFoldDB" id="A0A4Y2FKT4"/>
<name>A0A4Y2FKT4_ARAVE</name>
<protein>
    <submittedName>
        <fullName evidence="1">Uncharacterized protein</fullName>
    </submittedName>
</protein>
<comment type="caution">
    <text evidence="1">The sequence shown here is derived from an EMBL/GenBank/DDBJ whole genome shotgun (WGS) entry which is preliminary data.</text>
</comment>